<organism evidence="1 2">
    <name type="scientific">Seminavis robusta</name>
    <dbReference type="NCBI Taxonomy" id="568900"/>
    <lineage>
        <taxon>Eukaryota</taxon>
        <taxon>Sar</taxon>
        <taxon>Stramenopiles</taxon>
        <taxon>Ochrophyta</taxon>
        <taxon>Bacillariophyta</taxon>
        <taxon>Bacillariophyceae</taxon>
        <taxon>Bacillariophycidae</taxon>
        <taxon>Naviculales</taxon>
        <taxon>Naviculaceae</taxon>
        <taxon>Seminavis</taxon>
    </lineage>
</organism>
<dbReference type="AlphaFoldDB" id="A0A9N8HM06"/>
<gene>
    <name evidence="1" type="ORF">SEMRO_868_G213250.1</name>
</gene>
<evidence type="ECO:0000313" key="1">
    <source>
        <dbReference type="EMBL" id="CAB9517602.1"/>
    </source>
</evidence>
<accession>A0A9N8HM06</accession>
<sequence>MNPARRKFPPSFYRDVFRLLRRDHTPVVKVAPSQIAPDAGDGVFVSMPQSKSLTPLCLYPGIYTPGLPHRAADEEIVYMANDLLPPSGISNEDNAYILNLSELGGYMDGLALGGHSKNRLDENPVACAHMINHSSQLANAKIEPFYWEDVFREGGEERCDTGHLYGKPNEMRNDNSPWYFDGLENKLYRFRDSDTQVSLCCGVAVFATQPLQAGQELLLDYKLNHPLPSWAESWYEMY</sequence>
<dbReference type="InterPro" id="IPR046341">
    <property type="entry name" value="SET_dom_sf"/>
</dbReference>
<comment type="caution">
    <text evidence="1">The sequence shown here is derived from an EMBL/GenBank/DDBJ whole genome shotgun (WGS) entry which is preliminary data.</text>
</comment>
<dbReference type="OrthoDB" id="52890at2759"/>
<protein>
    <recommendedName>
        <fullName evidence="3">SET domain-containing protein</fullName>
    </recommendedName>
</protein>
<dbReference type="EMBL" id="CAICTM010000867">
    <property type="protein sequence ID" value="CAB9517602.1"/>
    <property type="molecule type" value="Genomic_DNA"/>
</dbReference>
<keyword evidence="2" id="KW-1185">Reference proteome</keyword>
<dbReference type="Proteomes" id="UP001153069">
    <property type="component" value="Unassembled WGS sequence"/>
</dbReference>
<evidence type="ECO:0008006" key="3">
    <source>
        <dbReference type="Google" id="ProtNLM"/>
    </source>
</evidence>
<evidence type="ECO:0000313" key="2">
    <source>
        <dbReference type="Proteomes" id="UP001153069"/>
    </source>
</evidence>
<reference evidence="1" key="1">
    <citation type="submission" date="2020-06" db="EMBL/GenBank/DDBJ databases">
        <authorList>
            <consortium name="Plant Systems Biology data submission"/>
        </authorList>
    </citation>
    <scope>NUCLEOTIDE SEQUENCE</scope>
    <source>
        <strain evidence="1">D6</strain>
    </source>
</reference>
<name>A0A9N8HM06_9STRA</name>
<proteinExistence type="predicted"/>
<dbReference type="Gene3D" id="2.170.270.10">
    <property type="entry name" value="SET domain"/>
    <property type="match status" value="1"/>
</dbReference>